<dbReference type="EMBL" id="OV651818">
    <property type="protein sequence ID" value="CAH1111574.1"/>
    <property type="molecule type" value="Genomic_DNA"/>
</dbReference>
<organism evidence="1 2">
    <name type="scientific">Psylliodes chrysocephalus</name>
    <dbReference type="NCBI Taxonomy" id="3402493"/>
    <lineage>
        <taxon>Eukaryota</taxon>
        <taxon>Metazoa</taxon>
        <taxon>Ecdysozoa</taxon>
        <taxon>Arthropoda</taxon>
        <taxon>Hexapoda</taxon>
        <taxon>Insecta</taxon>
        <taxon>Pterygota</taxon>
        <taxon>Neoptera</taxon>
        <taxon>Endopterygota</taxon>
        <taxon>Coleoptera</taxon>
        <taxon>Polyphaga</taxon>
        <taxon>Cucujiformia</taxon>
        <taxon>Chrysomeloidea</taxon>
        <taxon>Chrysomelidae</taxon>
        <taxon>Galerucinae</taxon>
        <taxon>Alticini</taxon>
        <taxon>Psylliodes</taxon>
    </lineage>
</organism>
<keyword evidence="2" id="KW-1185">Reference proteome</keyword>
<dbReference type="AlphaFoldDB" id="A0A9P0GDC7"/>
<sequence>MKIQICKRQSLRDSVGRPNLISNQPSLLKTIADIALFGSAVDERRRTEFIRSVKTPVELTQELRKIGFDIIRSGTYLRLVRRKFNSAEGGRHVLTVPVKLIRAQTDHHKSHLDSKFAETSIHYLENIASKLEPEQVFFISQDDKARVPISVTTANKHAPLLMHMEYRIKLPDHDWVIAERHKLIPSVYAVIKITSSMLGQPQAVGYSGPTYIAIRSEKHSLSTANTHHAQDFETLLELEEFRPLAKIDHGLVKPVVIMTVDGGPDEIPRYQKVIGFAIQHFKRHDLDALFLATNVSERSAYNIVERRMAPLSWELASLILPHDHFGSHLDERGVTLDEHLERSNFEFAGNVLAKI</sequence>
<gene>
    <name evidence="1" type="ORF">PSYICH_LOCUS12520</name>
</gene>
<proteinExistence type="predicted"/>
<accession>A0A9P0GDC7</accession>
<protein>
    <submittedName>
        <fullName evidence="1">Uncharacterized protein</fullName>
    </submittedName>
</protein>
<dbReference type="PANTHER" id="PTHR46954">
    <property type="entry name" value="C2H2-TYPE DOMAIN-CONTAINING PROTEIN"/>
    <property type="match status" value="1"/>
</dbReference>
<dbReference type="Proteomes" id="UP001153636">
    <property type="component" value="Chromosome 6"/>
</dbReference>
<evidence type="ECO:0000313" key="1">
    <source>
        <dbReference type="EMBL" id="CAH1111574.1"/>
    </source>
</evidence>
<dbReference type="PANTHER" id="PTHR46954:SF1">
    <property type="entry name" value="C2H2-TYPE DOMAIN-CONTAINING PROTEIN"/>
    <property type="match status" value="1"/>
</dbReference>
<name>A0A9P0GDC7_9CUCU</name>
<dbReference type="OrthoDB" id="10065089at2759"/>
<evidence type="ECO:0000313" key="2">
    <source>
        <dbReference type="Proteomes" id="UP001153636"/>
    </source>
</evidence>
<reference evidence="1" key="1">
    <citation type="submission" date="2022-01" db="EMBL/GenBank/DDBJ databases">
        <authorList>
            <person name="King R."/>
        </authorList>
    </citation>
    <scope>NUCLEOTIDE SEQUENCE</scope>
</reference>